<sequence length="172" mass="18571">MPEAGYGPAVPSPLVVLLRNHQAGGRAAVDLFGRAASAQGARPWADGLRRLREEAREDLDFNEAVMRRLGVSSSPVQVAGTRLTERLGRLKPNGRLVRRSPLSDVVELEGLIATVHVKIAGWQAARTGDFLTAEERGRLDVLEARARTQAERLVEMHREAAADVLGGVRGPG</sequence>
<dbReference type="Proteomes" id="UP000198504">
    <property type="component" value="Unassembled WGS sequence"/>
</dbReference>
<dbReference type="EMBL" id="FOFA01000002">
    <property type="protein sequence ID" value="SEQ00974.1"/>
    <property type="molecule type" value="Genomic_DNA"/>
</dbReference>
<gene>
    <name evidence="1" type="ORF">SAMN05421756_102221</name>
</gene>
<accession>A0A1H9CIK5</accession>
<evidence type="ECO:0000313" key="1">
    <source>
        <dbReference type="EMBL" id="SEQ00974.1"/>
    </source>
</evidence>
<name>A0A1H9CIK5_9ACTN</name>
<protein>
    <recommendedName>
        <fullName evidence="3">DUF305 domain-containing protein</fullName>
    </recommendedName>
</protein>
<dbReference type="AlphaFoldDB" id="A0A1H9CIK5"/>
<dbReference type="STRING" id="1036181.SAMN05421756_102221"/>
<proteinExistence type="predicted"/>
<keyword evidence="2" id="KW-1185">Reference proteome</keyword>
<evidence type="ECO:0000313" key="2">
    <source>
        <dbReference type="Proteomes" id="UP000198504"/>
    </source>
</evidence>
<evidence type="ECO:0008006" key="3">
    <source>
        <dbReference type="Google" id="ProtNLM"/>
    </source>
</evidence>
<organism evidence="1 2">
    <name type="scientific">Microlunatus flavus</name>
    <dbReference type="NCBI Taxonomy" id="1036181"/>
    <lineage>
        <taxon>Bacteria</taxon>
        <taxon>Bacillati</taxon>
        <taxon>Actinomycetota</taxon>
        <taxon>Actinomycetes</taxon>
        <taxon>Propionibacteriales</taxon>
        <taxon>Propionibacteriaceae</taxon>
        <taxon>Microlunatus</taxon>
    </lineage>
</organism>
<reference evidence="2" key="1">
    <citation type="submission" date="2016-10" db="EMBL/GenBank/DDBJ databases">
        <authorList>
            <person name="Varghese N."/>
            <person name="Submissions S."/>
        </authorList>
    </citation>
    <scope>NUCLEOTIDE SEQUENCE [LARGE SCALE GENOMIC DNA]</scope>
    <source>
        <strain evidence="2">CGMCC 4.6856</strain>
    </source>
</reference>